<protein>
    <submittedName>
        <fullName evidence="1">Predicted protein</fullName>
    </submittedName>
</protein>
<gene>
    <name evidence="1" type="ORF">HCEG_03825</name>
</gene>
<accession>F0UE80</accession>
<dbReference type="HOGENOM" id="CLU_2290825_0_0_1"/>
<dbReference type="AlphaFoldDB" id="F0UE80"/>
<name>F0UE80_AJEC8</name>
<reference evidence="2" key="1">
    <citation type="submission" date="2008-07" db="EMBL/GenBank/DDBJ databases">
        <title>Annotation of Ajellomyces capsulatus strain H88.</title>
        <authorList>
            <person name="Champion M."/>
            <person name="Cuomo C."/>
            <person name="Ma L.-J."/>
            <person name="Henn M.R."/>
            <person name="Sil A."/>
            <person name="Goldman B."/>
            <person name="Young S.K."/>
            <person name="Kodira C.D."/>
            <person name="Zeng Q."/>
            <person name="Koehrsen M."/>
            <person name="Alvarado L."/>
            <person name="Berlin A."/>
            <person name="Borenstein D."/>
            <person name="Chen Z."/>
            <person name="Engels R."/>
            <person name="Freedman E."/>
            <person name="Gellesch M."/>
            <person name="Goldberg J."/>
            <person name="Griggs A."/>
            <person name="Gujja S."/>
            <person name="Heiman D."/>
            <person name="Hepburn T."/>
            <person name="Howarth C."/>
            <person name="Jen D."/>
            <person name="Larson L."/>
            <person name="Lewis B."/>
            <person name="Mehta T."/>
            <person name="Park D."/>
            <person name="Pearson M."/>
            <person name="Roberts A."/>
            <person name="Saif S."/>
            <person name="Shea T."/>
            <person name="Shenoy N."/>
            <person name="Sisk P."/>
            <person name="Stolte C."/>
            <person name="Sykes S."/>
            <person name="Walk T."/>
            <person name="White J."/>
            <person name="Yandava C."/>
            <person name="Klein B."/>
            <person name="McEwen J.G."/>
            <person name="Puccia R."/>
            <person name="Goldman G.H."/>
            <person name="Felipe M.S."/>
            <person name="Nino-Vega G."/>
            <person name="San-Blas G."/>
            <person name="Taylor J."/>
            <person name="Mendoza L."/>
            <person name="Galagan J."/>
            <person name="Nusbaum C."/>
            <person name="Birren B."/>
        </authorList>
    </citation>
    <scope>NUCLEOTIDE SEQUENCE [LARGE SCALE GENOMIC DNA]</scope>
    <source>
        <strain evidence="2">H88</strain>
    </source>
</reference>
<evidence type="ECO:0000313" key="1">
    <source>
        <dbReference type="EMBL" id="EGC44610.1"/>
    </source>
</evidence>
<dbReference type="Proteomes" id="UP000008142">
    <property type="component" value="Unassembled WGS sequence"/>
</dbReference>
<organism evidence="2">
    <name type="scientific">Ajellomyces capsulatus (strain H88)</name>
    <name type="common">Darling's disease fungus</name>
    <name type="synonym">Histoplasma capsulatum</name>
    <dbReference type="NCBI Taxonomy" id="544711"/>
    <lineage>
        <taxon>Eukaryota</taxon>
        <taxon>Fungi</taxon>
        <taxon>Dikarya</taxon>
        <taxon>Ascomycota</taxon>
        <taxon>Pezizomycotina</taxon>
        <taxon>Eurotiomycetes</taxon>
        <taxon>Eurotiomycetidae</taxon>
        <taxon>Onygenales</taxon>
        <taxon>Ajellomycetaceae</taxon>
        <taxon>Histoplasma</taxon>
    </lineage>
</organism>
<sequence>MPKARRLGQVSTCYYFAGYILIITIQKPNRELPLSCSFANCESCLYFTLNRSPYPVHSLLINTQKTQVTPTGHLAVTSMTLFATDPEDDEQNSPGLGRKIV</sequence>
<dbReference type="EMBL" id="DS990638">
    <property type="protein sequence ID" value="EGC44610.1"/>
    <property type="molecule type" value="Genomic_DNA"/>
</dbReference>
<proteinExistence type="predicted"/>
<evidence type="ECO:0000313" key="2">
    <source>
        <dbReference type="Proteomes" id="UP000008142"/>
    </source>
</evidence>